<proteinExistence type="predicted"/>
<feature type="region of interest" description="Disordered" evidence="1">
    <location>
        <begin position="151"/>
        <end position="179"/>
    </location>
</feature>
<dbReference type="EMBL" id="KQ999317">
    <property type="protein sequence ID" value="KZV41953.1"/>
    <property type="molecule type" value="Genomic_DNA"/>
</dbReference>
<name>A0A2Z7CBX4_9LAMI</name>
<organism evidence="2 3">
    <name type="scientific">Dorcoceras hygrometricum</name>
    <dbReference type="NCBI Taxonomy" id="472368"/>
    <lineage>
        <taxon>Eukaryota</taxon>
        <taxon>Viridiplantae</taxon>
        <taxon>Streptophyta</taxon>
        <taxon>Embryophyta</taxon>
        <taxon>Tracheophyta</taxon>
        <taxon>Spermatophyta</taxon>
        <taxon>Magnoliopsida</taxon>
        <taxon>eudicotyledons</taxon>
        <taxon>Gunneridae</taxon>
        <taxon>Pentapetalae</taxon>
        <taxon>asterids</taxon>
        <taxon>lamiids</taxon>
        <taxon>Lamiales</taxon>
        <taxon>Gesneriaceae</taxon>
        <taxon>Didymocarpoideae</taxon>
        <taxon>Trichosporeae</taxon>
        <taxon>Loxocarpinae</taxon>
        <taxon>Dorcoceras</taxon>
    </lineage>
</organism>
<accession>A0A2Z7CBX4</accession>
<protein>
    <submittedName>
        <fullName evidence="2">Uncharacterized protein</fullName>
    </submittedName>
</protein>
<evidence type="ECO:0000313" key="3">
    <source>
        <dbReference type="Proteomes" id="UP000250235"/>
    </source>
</evidence>
<reference evidence="2 3" key="1">
    <citation type="journal article" date="2015" name="Proc. Natl. Acad. Sci. U.S.A.">
        <title>The resurrection genome of Boea hygrometrica: A blueprint for survival of dehydration.</title>
        <authorList>
            <person name="Xiao L."/>
            <person name="Yang G."/>
            <person name="Zhang L."/>
            <person name="Yang X."/>
            <person name="Zhao S."/>
            <person name="Ji Z."/>
            <person name="Zhou Q."/>
            <person name="Hu M."/>
            <person name="Wang Y."/>
            <person name="Chen M."/>
            <person name="Xu Y."/>
            <person name="Jin H."/>
            <person name="Xiao X."/>
            <person name="Hu G."/>
            <person name="Bao F."/>
            <person name="Hu Y."/>
            <person name="Wan P."/>
            <person name="Li L."/>
            <person name="Deng X."/>
            <person name="Kuang T."/>
            <person name="Xiang C."/>
            <person name="Zhu J.K."/>
            <person name="Oliver M.J."/>
            <person name="He Y."/>
        </authorList>
    </citation>
    <scope>NUCLEOTIDE SEQUENCE [LARGE SCALE GENOMIC DNA]</scope>
    <source>
        <strain evidence="3">cv. XS01</strain>
    </source>
</reference>
<dbReference type="Proteomes" id="UP000250235">
    <property type="component" value="Unassembled WGS sequence"/>
</dbReference>
<evidence type="ECO:0000256" key="1">
    <source>
        <dbReference type="SAM" id="MobiDB-lite"/>
    </source>
</evidence>
<feature type="compositionally biased region" description="Low complexity" evidence="1">
    <location>
        <begin position="162"/>
        <end position="171"/>
    </location>
</feature>
<evidence type="ECO:0000313" key="2">
    <source>
        <dbReference type="EMBL" id="KZV41953.1"/>
    </source>
</evidence>
<gene>
    <name evidence="2" type="ORF">F511_28957</name>
</gene>
<dbReference type="AlphaFoldDB" id="A0A2Z7CBX4"/>
<sequence length="179" mass="19436">MVQVRHLENEQKVKLETSCWVVCVCQSNQLSTITSDPNDSDHQGPVPSNVKLIASASADTSILQLLDTAAQSLTSLSTRVSSLDQAYACIHNDTNMTRHHTILMCDQLKNTVDGLDKIDVLERTSTKRMVDELAVVKSQLVALVEGLKEFGDAKNGEGGQSRSGEGSSEAGQVMYREEG</sequence>
<keyword evidence="3" id="KW-1185">Reference proteome</keyword>